<keyword evidence="4" id="KW-0408">Iron</keyword>
<protein>
    <submittedName>
        <fullName evidence="7">Aromatic ring-hydroxylating dioxygenase subunit alpha</fullName>
    </submittedName>
</protein>
<feature type="domain" description="Rieske" evidence="6">
    <location>
        <begin position="8"/>
        <end position="111"/>
    </location>
</feature>
<reference evidence="7" key="1">
    <citation type="submission" date="2021-02" db="EMBL/GenBank/DDBJ databases">
        <title>Genome-Resolved Metagenomics of a Microbial Community Performing Photosynthetic Biological Nutrient Removal.</title>
        <authorList>
            <person name="Mcdaniel E.A."/>
        </authorList>
    </citation>
    <scope>NUCLEOTIDE SEQUENCE</scope>
    <source>
        <strain evidence="7">UWPOB_OBS1</strain>
    </source>
</reference>
<dbReference type="EMBL" id="JAFLCK010000010">
    <property type="protein sequence ID" value="MBN8660413.1"/>
    <property type="molecule type" value="Genomic_DNA"/>
</dbReference>
<dbReference type="Proteomes" id="UP000664277">
    <property type="component" value="Unassembled WGS sequence"/>
</dbReference>
<dbReference type="GO" id="GO:0004497">
    <property type="term" value="F:monooxygenase activity"/>
    <property type="evidence" value="ECO:0007669"/>
    <property type="project" value="UniProtKB-ARBA"/>
</dbReference>
<name>A0A8J7PER2_9BACT</name>
<dbReference type="PANTHER" id="PTHR21266:SF59">
    <property type="entry name" value="BLR4922 PROTEIN"/>
    <property type="match status" value="1"/>
</dbReference>
<dbReference type="Gene3D" id="3.90.380.10">
    <property type="entry name" value="Naphthalene 1,2-dioxygenase Alpha Subunit, Chain A, domain 1"/>
    <property type="match status" value="1"/>
</dbReference>
<evidence type="ECO:0000313" key="8">
    <source>
        <dbReference type="Proteomes" id="UP000664277"/>
    </source>
</evidence>
<evidence type="ECO:0000256" key="4">
    <source>
        <dbReference type="ARBA" id="ARBA00023004"/>
    </source>
</evidence>
<gene>
    <name evidence="7" type="ORF">J0M35_08640</name>
</gene>
<dbReference type="InterPro" id="IPR017941">
    <property type="entry name" value="Rieske_2Fe-2S"/>
</dbReference>
<evidence type="ECO:0000256" key="1">
    <source>
        <dbReference type="ARBA" id="ARBA00022714"/>
    </source>
</evidence>
<dbReference type="GO" id="GO:0016705">
    <property type="term" value="F:oxidoreductase activity, acting on paired donors, with incorporation or reduction of molecular oxygen"/>
    <property type="evidence" value="ECO:0007669"/>
    <property type="project" value="UniProtKB-ARBA"/>
</dbReference>
<dbReference type="GO" id="GO:0051213">
    <property type="term" value="F:dioxygenase activity"/>
    <property type="evidence" value="ECO:0007669"/>
    <property type="project" value="UniProtKB-KW"/>
</dbReference>
<keyword evidence="1" id="KW-0001">2Fe-2S</keyword>
<dbReference type="InterPro" id="IPR050584">
    <property type="entry name" value="Cholesterol_7-desaturase"/>
</dbReference>
<accession>A0A8J7PER2</accession>
<evidence type="ECO:0000256" key="2">
    <source>
        <dbReference type="ARBA" id="ARBA00022723"/>
    </source>
</evidence>
<keyword evidence="5" id="KW-0411">Iron-sulfur</keyword>
<evidence type="ECO:0000256" key="5">
    <source>
        <dbReference type="ARBA" id="ARBA00023014"/>
    </source>
</evidence>
<dbReference type="AlphaFoldDB" id="A0A8J7PER2"/>
<dbReference type="CDD" id="cd03469">
    <property type="entry name" value="Rieske_RO_Alpha_N"/>
    <property type="match status" value="1"/>
</dbReference>
<evidence type="ECO:0000259" key="6">
    <source>
        <dbReference type="PROSITE" id="PS51296"/>
    </source>
</evidence>
<evidence type="ECO:0000256" key="3">
    <source>
        <dbReference type="ARBA" id="ARBA00023002"/>
    </source>
</evidence>
<evidence type="ECO:0000313" key="7">
    <source>
        <dbReference type="EMBL" id="MBN8660413.1"/>
    </source>
</evidence>
<dbReference type="PROSITE" id="PS51296">
    <property type="entry name" value="RIESKE"/>
    <property type="match status" value="1"/>
</dbReference>
<keyword evidence="7" id="KW-0223">Dioxygenase</keyword>
<sequence>MKVPSGWYAVLSAAELKPNKPLGQKRFGENLVFWRDQSGRPAVLKDLCPHRSVKLSGGQVCQNGNHIACPFHGFQFDSQGQCRHVPETGKEAPNLRVKTWQSAEKNGLIWLYVPKNEDDIGSEDSIPWFNELQEKKFCYSEFNESWNIHYSRCIENQLDYAHLPYLHRTSIGKTFDVQGKYDFLLDENSIKVVLKSGYFHFKFPNIWYLNISPTLKQMLAFVPVDDDTTVMYVRAYQAFVTLPLLEKLVGKVLAASNRVILNQDKAAVITHSPSSSLLASEEKLYPSDRGIAWFRKQFSEKAVEI</sequence>
<keyword evidence="2" id="KW-0479">Metal-binding</keyword>
<comment type="caution">
    <text evidence="7">The sequence shown here is derived from an EMBL/GenBank/DDBJ whole genome shotgun (WGS) entry which is preliminary data.</text>
</comment>
<dbReference type="Pfam" id="PF00355">
    <property type="entry name" value="Rieske"/>
    <property type="match status" value="1"/>
</dbReference>
<dbReference type="SUPFAM" id="SSF50022">
    <property type="entry name" value="ISP domain"/>
    <property type="match status" value="1"/>
</dbReference>
<keyword evidence="3" id="KW-0560">Oxidoreductase</keyword>
<dbReference type="PANTHER" id="PTHR21266">
    <property type="entry name" value="IRON-SULFUR DOMAIN CONTAINING PROTEIN"/>
    <property type="match status" value="1"/>
</dbReference>
<dbReference type="Gene3D" id="2.102.10.10">
    <property type="entry name" value="Rieske [2Fe-2S] iron-sulphur domain"/>
    <property type="match status" value="1"/>
</dbReference>
<dbReference type="InterPro" id="IPR036922">
    <property type="entry name" value="Rieske_2Fe-2S_sf"/>
</dbReference>
<dbReference type="SUPFAM" id="SSF55961">
    <property type="entry name" value="Bet v1-like"/>
    <property type="match status" value="1"/>
</dbReference>
<dbReference type="GO" id="GO:0046872">
    <property type="term" value="F:metal ion binding"/>
    <property type="evidence" value="ECO:0007669"/>
    <property type="project" value="UniProtKB-KW"/>
</dbReference>
<dbReference type="GO" id="GO:0051537">
    <property type="term" value="F:2 iron, 2 sulfur cluster binding"/>
    <property type="evidence" value="ECO:0007669"/>
    <property type="project" value="UniProtKB-KW"/>
</dbReference>
<proteinExistence type="predicted"/>
<organism evidence="7 8">
    <name type="scientific">Candidatus Obscuribacter phosphatis</name>
    <dbReference type="NCBI Taxonomy" id="1906157"/>
    <lineage>
        <taxon>Bacteria</taxon>
        <taxon>Bacillati</taxon>
        <taxon>Candidatus Melainabacteria</taxon>
        <taxon>Candidatus Obscuribacterales</taxon>
        <taxon>Candidatus Obscuribacteraceae</taxon>
        <taxon>Candidatus Obscuribacter</taxon>
    </lineage>
</organism>